<evidence type="ECO:0000256" key="1">
    <source>
        <dbReference type="SAM" id="MobiDB-lite"/>
    </source>
</evidence>
<gene>
    <name evidence="2" type="ordered locus">MexAM1_META1p3994</name>
</gene>
<feature type="region of interest" description="Disordered" evidence="1">
    <location>
        <begin position="121"/>
        <end position="156"/>
    </location>
</feature>
<protein>
    <submittedName>
        <fullName evidence="2">Uncharacterized protein</fullName>
    </submittedName>
</protein>
<dbReference type="STRING" id="272630.MexAM1_META1p3994"/>
<feature type="compositionally biased region" description="Basic and acidic residues" evidence="1">
    <location>
        <begin position="18"/>
        <end position="46"/>
    </location>
</feature>
<dbReference type="AlphaFoldDB" id="C5B0T6"/>
<keyword evidence="3" id="KW-1185">Reference proteome</keyword>
<proteinExistence type="predicted"/>
<organism evidence="2 3">
    <name type="scientific">Methylorubrum extorquens (strain ATCC 14718 / DSM 1338 / JCM 2805 / NCIMB 9133 / AM1)</name>
    <name type="common">Methylobacterium extorquens</name>
    <dbReference type="NCBI Taxonomy" id="272630"/>
    <lineage>
        <taxon>Bacteria</taxon>
        <taxon>Pseudomonadati</taxon>
        <taxon>Pseudomonadota</taxon>
        <taxon>Alphaproteobacteria</taxon>
        <taxon>Hyphomicrobiales</taxon>
        <taxon>Methylobacteriaceae</taxon>
        <taxon>Methylorubrum</taxon>
    </lineage>
</organism>
<sequence>MSDYPRLMYHRDGRMAEATSAHHEKNEFGEGWTREPQDIHRREPTDGRWNTAEAFTAPVEPGTVSTTPRDNPGPVDAGTVRAIIRQEMQEHPGFDLSGAASQEDVDALSAKIDALAKALGAELPAEEGDQPRKRRGRPPKTPDNKLTGSAGNGAEE</sequence>
<name>C5B0T6_METEA</name>
<dbReference type="EMBL" id="CP001510">
    <property type="protein sequence ID" value="ACS41673.1"/>
    <property type="molecule type" value="Genomic_DNA"/>
</dbReference>
<dbReference type="RefSeq" id="WP_015857187.1">
    <property type="nucleotide sequence ID" value="NC_012808.1"/>
</dbReference>
<dbReference type="KEGG" id="mea:Mex_1p3994"/>
<reference evidence="2 3" key="1">
    <citation type="journal article" date="2009" name="PLoS ONE">
        <title>Methylobacterium genome sequences: a reference blueprint to investigate microbial metabolism of C1 compounds from natural and industrial sources.</title>
        <authorList>
            <person name="Vuilleumier S."/>
            <person name="Chistoserdova L."/>
            <person name="Lee M.-C."/>
            <person name="Bringel F."/>
            <person name="Lajus A."/>
            <person name="Zhou Y."/>
            <person name="Gourion B."/>
            <person name="Barbe V."/>
            <person name="Chang J."/>
            <person name="Cruveiller S."/>
            <person name="Dossat C."/>
            <person name="Gillett W."/>
            <person name="Gruffaz C."/>
            <person name="Haugen E."/>
            <person name="Hourcade E."/>
            <person name="Levy R."/>
            <person name="Mangenot S."/>
            <person name="Muller E."/>
            <person name="Nadalig T."/>
            <person name="Pagni M."/>
            <person name="Penny C."/>
            <person name="Peyraud R."/>
            <person name="Robinson D.G."/>
            <person name="Roche D."/>
            <person name="Rouy Z."/>
            <person name="Saenampechek C."/>
            <person name="Salvignol G."/>
            <person name="Vallenet D."/>
            <person name="Wu Z."/>
            <person name="Marx C.J."/>
            <person name="Vorholt J.A."/>
            <person name="Olson M.V."/>
            <person name="Kaul R."/>
            <person name="Weissenbach J."/>
            <person name="Medigue C."/>
            <person name="Lidstrom M.E."/>
        </authorList>
    </citation>
    <scope>NUCLEOTIDE SEQUENCE [LARGE SCALE GENOMIC DNA]</scope>
    <source>
        <strain evidence="3">ATCC 14718 / DSM 1338 / JCM 2805 / NCIMB 9133 / AM1</strain>
    </source>
</reference>
<dbReference type="Proteomes" id="UP000009081">
    <property type="component" value="Chromosome"/>
</dbReference>
<dbReference type="HOGENOM" id="CLU_1684530_0_0_5"/>
<accession>C5B0T6</accession>
<feature type="region of interest" description="Disordered" evidence="1">
    <location>
        <begin position="18"/>
        <end position="77"/>
    </location>
</feature>
<evidence type="ECO:0000313" key="2">
    <source>
        <dbReference type="EMBL" id="ACS41673.1"/>
    </source>
</evidence>
<evidence type="ECO:0000313" key="3">
    <source>
        <dbReference type="Proteomes" id="UP000009081"/>
    </source>
</evidence>